<gene>
    <name evidence="1" type="ORF">CKY47_14675</name>
</gene>
<proteinExistence type="predicted"/>
<accession>A0ABU0WZC1</accession>
<organism evidence="1 2">
    <name type="scientific">Saccharothrix yanglingensis</name>
    <dbReference type="NCBI Taxonomy" id="659496"/>
    <lineage>
        <taxon>Bacteria</taxon>
        <taxon>Bacillati</taxon>
        <taxon>Actinomycetota</taxon>
        <taxon>Actinomycetes</taxon>
        <taxon>Pseudonocardiales</taxon>
        <taxon>Pseudonocardiaceae</taxon>
        <taxon>Saccharothrix</taxon>
    </lineage>
</organism>
<comment type="caution">
    <text evidence="1">The sequence shown here is derived from an EMBL/GenBank/DDBJ whole genome shotgun (WGS) entry which is preliminary data.</text>
</comment>
<reference evidence="1 2" key="1">
    <citation type="submission" date="2017-06" db="EMBL/GenBank/DDBJ databases">
        <title>Cultured bacterium strain Saccharothrix yanglingensis Hhs.015.</title>
        <authorList>
            <person name="Xia Y."/>
        </authorList>
    </citation>
    <scope>NUCLEOTIDE SEQUENCE [LARGE SCALE GENOMIC DNA]</scope>
    <source>
        <strain evidence="1 2">Hhs.015</strain>
    </source>
</reference>
<keyword evidence="2" id="KW-1185">Reference proteome</keyword>
<sequence>MGILRAEGFIELATAVAKVAATKGNTGDAALTAATLDGRLPAGIGLAALTRPEERLLAAGRDAPLAAEGPGYRLALTRTGRLVIGAGVPDDALPVGVADIAVDPAELRALQDVEDAEFADVAGWLAGLPRERVVAMVERIRQSLLHMAPVLLYTGDRCYTNLGRGNLVGKSTRIDSPDCVLGRLLGVPVAEWDHRDATFVACLHALLVSGPPVRAEEFSGTQLRPDRLEAFLRQRIASYRVAGPDTAGLPAGERLHVLAEACAAGRAAAVAAGVRPYRLIQGLNLNKQEHLTSTPVTVADVPAQVLETFALLVESPVPGDFEDVARACATAAPGLREAGGDGFTSRFEQVLHELVQAATGATGSDVGMSRGPRRPHELARLVAAGEAATAVGWTTNAFYCCVTPSTGFVDRFARAPEQLPQVLRAISARMRYNGWHYLPHTIGVHAGSGDRDWFYAPTMSDVTDWSDQHHTGHVANGVRYAIRVPFGIDLAGAHRPGLHDFRLMRTDGVPYTEADLRASVAVGELLRALYQASAAHPVELAVTDFDNPWYQARYDSAALIDTKEDVHV</sequence>
<name>A0ABU0WZC1_9PSEU</name>
<evidence type="ECO:0000313" key="1">
    <source>
        <dbReference type="EMBL" id="MDQ2585203.1"/>
    </source>
</evidence>
<evidence type="ECO:0000313" key="2">
    <source>
        <dbReference type="Proteomes" id="UP001225605"/>
    </source>
</evidence>
<dbReference type="EMBL" id="NSDM01000005">
    <property type="protein sequence ID" value="MDQ2585203.1"/>
    <property type="molecule type" value="Genomic_DNA"/>
</dbReference>
<protein>
    <submittedName>
        <fullName evidence="1">Uncharacterized protein</fullName>
    </submittedName>
</protein>
<dbReference type="RefSeq" id="WP_306746375.1">
    <property type="nucleotide sequence ID" value="NZ_NSDM01000005.1"/>
</dbReference>
<dbReference type="Proteomes" id="UP001225605">
    <property type="component" value="Unassembled WGS sequence"/>
</dbReference>